<feature type="domain" description="DUF438" evidence="2">
    <location>
        <begin position="11"/>
        <end position="77"/>
    </location>
</feature>
<dbReference type="Pfam" id="PF01814">
    <property type="entry name" value="Hemerythrin"/>
    <property type="match status" value="1"/>
</dbReference>
<dbReference type="eggNOG" id="COG2461">
    <property type="taxonomic scope" value="Bacteria"/>
</dbReference>
<protein>
    <submittedName>
        <fullName evidence="3">Hemerythrin HHE cation binding domain protein</fullName>
    </submittedName>
</protein>
<dbReference type="STRING" id="521045.Kole_1155"/>
<evidence type="ECO:0000259" key="2">
    <source>
        <dbReference type="Pfam" id="PF04282"/>
    </source>
</evidence>
<reference evidence="3 4" key="1">
    <citation type="submission" date="2009-06" db="EMBL/GenBank/DDBJ databases">
        <title>Complete sequence of Thermotogales bacterium TBF 19.5.1.</title>
        <authorList>
            <consortium name="US DOE Joint Genome Institute"/>
            <person name="Lucas S."/>
            <person name="Copeland A."/>
            <person name="Lapidus A."/>
            <person name="Glavina del Rio T."/>
            <person name="Tice H."/>
            <person name="Bruce D."/>
            <person name="Goodwin L."/>
            <person name="Pitluck S."/>
            <person name="Chertkov O."/>
            <person name="Brettin T."/>
            <person name="Detter J.C."/>
            <person name="Han C."/>
            <person name="Schmutz J."/>
            <person name="Larimer F."/>
            <person name="Land M."/>
            <person name="Hauser L."/>
            <person name="Kyrpides N."/>
            <person name="Ovchinnikova G."/>
            <person name="Noll K."/>
        </authorList>
    </citation>
    <scope>NUCLEOTIDE SEQUENCE [LARGE SCALE GENOMIC DNA]</scope>
    <source>
        <strain evidence="4">ATCC BAA-1733 / DSM 21960 / TBF 19.5.1</strain>
    </source>
</reference>
<dbReference type="OrthoDB" id="9769774at2"/>
<dbReference type="GO" id="GO:0005886">
    <property type="term" value="C:plasma membrane"/>
    <property type="evidence" value="ECO:0007669"/>
    <property type="project" value="TreeGrafter"/>
</dbReference>
<dbReference type="SUPFAM" id="SSF55785">
    <property type="entry name" value="PYP-like sensor domain (PAS domain)"/>
    <property type="match status" value="1"/>
</dbReference>
<evidence type="ECO:0000313" key="3">
    <source>
        <dbReference type="EMBL" id="ACR79856.1"/>
    </source>
</evidence>
<evidence type="ECO:0000259" key="1">
    <source>
        <dbReference type="Pfam" id="PF01814"/>
    </source>
</evidence>
<dbReference type="InterPro" id="IPR007380">
    <property type="entry name" value="DUF438"/>
</dbReference>
<dbReference type="PANTHER" id="PTHR39966">
    <property type="entry name" value="BLL2471 PROTEIN-RELATED"/>
    <property type="match status" value="1"/>
</dbReference>
<sequence length="404" mass="47438">MSELFNKKEVLKNLIKQLHENPNENFGKIQEQFKHLIRELTPIEISQVEQELINEGTPAETIQLMCDVHLDLFKEALIEDELDVEPWHPIHILMEEHKDILNKTKALRELTNKIVNSELDEVNSKEFLKELKEFADYLSEIEKYFHKEEDVLFPYLEKHGVVQPPAIMWKEHDDIRALIKEFKKLLNSPLNEVKMKIKEVALGISELFYNHIYKEHKVLFPTALKLITDTEWKEIRKQFEELGYFAYKPIPFFLQAESQESTVDNKDGLLNLGSGYLSVEQLIAMLNTLPIDITFVDDTDTVRYFNESSDRIFIRTRAIIGRKVQNCHPQKSVHVVNKILNDFKSGKRDSADFWLKLGDKYVYIRYLAVRNEKGEYLGTLEITQDIVPIQKITGEKRIYDDLES</sequence>
<dbReference type="Pfam" id="PF13596">
    <property type="entry name" value="PAS_10"/>
    <property type="match status" value="1"/>
</dbReference>
<keyword evidence="4" id="KW-1185">Reference proteome</keyword>
<accession>C5CIJ3</accession>
<dbReference type="InterPro" id="IPR012312">
    <property type="entry name" value="Hemerythrin-like"/>
</dbReference>
<dbReference type="RefSeq" id="WP_015868513.1">
    <property type="nucleotide sequence ID" value="NC_012785.1"/>
</dbReference>
<proteinExistence type="predicted"/>
<dbReference type="AlphaFoldDB" id="C5CIJ3"/>
<gene>
    <name evidence="3" type="ordered locus">Kole_1155</name>
</gene>
<dbReference type="Gene3D" id="3.30.450.20">
    <property type="entry name" value="PAS domain"/>
    <property type="match status" value="1"/>
</dbReference>
<feature type="domain" description="Hemerythrin-like" evidence="1">
    <location>
        <begin position="88"/>
        <end position="223"/>
    </location>
</feature>
<dbReference type="Gene3D" id="1.20.120.520">
    <property type="entry name" value="nmb1532 protein domain like"/>
    <property type="match status" value="1"/>
</dbReference>
<name>C5CIJ3_KOSOT</name>
<evidence type="ECO:0000313" key="4">
    <source>
        <dbReference type="Proteomes" id="UP000002382"/>
    </source>
</evidence>
<reference evidence="3 4" key="2">
    <citation type="journal article" date="2011" name="J. Bacteriol.">
        <title>Genome Sequence of Kosmotoga olearia Strain TBF 19.5.1, a Thermophilic Bacterium with a Wide Growth Temperature Range, Isolated from the Troll B Oil Platform in the North Sea.</title>
        <authorList>
            <person name="Swithers K.S."/>
            <person name="Dipippo J.L."/>
            <person name="Bruce D.C."/>
            <person name="Detter C."/>
            <person name="Tapia R."/>
            <person name="Han S."/>
            <person name="Goodwin L.A."/>
            <person name="Han J."/>
            <person name="Woyke T."/>
            <person name="Pitluck S."/>
            <person name="Pennacchio L."/>
            <person name="Nolan M."/>
            <person name="Mikhailova N."/>
            <person name="Land M.L."/>
            <person name="Nesbo C.L."/>
            <person name="Gogarten J.P."/>
            <person name="Noll K.M."/>
        </authorList>
    </citation>
    <scope>NUCLEOTIDE SEQUENCE [LARGE SCALE GENOMIC DNA]</scope>
    <source>
        <strain evidence="4">ATCC BAA-1733 / DSM 21960 / TBF 19.5.1</strain>
    </source>
</reference>
<organism evidence="3 4">
    <name type="scientific">Kosmotoga olearia (strain ATCC BAA-1733 / DSM 21960 / TBF 19.5.1)</name>
    <dbReference type="NCBI Taxonomy" id="521045"/>
    <lineage>
        <taxon>Bacteria</taxon>
        <taxon>Thermotogati</taxon>
        <taxon>Thermotogota</taxon>
        <taxon>Thermotogae</taxon>
        <taxon>Kosmotogales</taxon>
        <taxon>Kosmotogaceae</taxon>
        <taxon>Kosmotoga</taxon>
    </lineage>
</organism>
<dbReference type="EMBL" id="CP001634">
    <property type="protein sequence ID" value="ACR79856.1"/>
    <property type="molecule type" value="Genomic_DNA"/>
</dbReference>
<dbReference type="Proteomes" id="UP000002382">
    <property type="component" value="Chromosome"/>
</dbReference>
<dbReference type="KEGG" id="kol:Kole_1155"/>
<dbReference type="PANTHER" id="PTHR39966:SF3">
    <property type="entry name" value="DUF438 DOMAIN-CONTAINING PROTEIN"/>
    <property type="match status" value="1"/>
</dbReference>
<dbReference type="HOGENOM" id="CLU_026706_1_0_0"/>
<dbReference type="Pfam" id="PF04282">
    <property type="entry name" value="DUF438"/>
    <property type="match status" value="1"/>
</dbReference>
<dbReference type="InterPro" id="IPR035965">
    <property type="entry name" value="PAS-like_dom_sf"/>
</dbReference>